<feature type="compositionally biased region" description="Basic and acidic residues" evidence="2">
    <location>
        <begin position="324"/>
        <end position="335"/>
    </location>
</feature>
<sequence length="335" mass="37875">MSIAFGHQPTFRYRYLSIVSICLSIFSVSSAGVSSASITYVTRMDAIIWEVSATKFACRLSHVIHDFGTATFERRAGENTRFILASQSPRMKSGSATLISQPPVWLSSGQPLTIASVNVNHGVTPVKVKRKISERMLAELQKGMDLHLVRDPWYGDSQTLKVIIPSVGFRKSHRDFLACLGQLLPVSFSQIEKRSLYYNNNEERLTKKVTAYLNKVAAYIKEDPSVKSIYIDGHTDSEGVRSENLTKSKQRAQRVVDYLLNRNVPESAIIVRWHGERYQVASNQTSKGRAKNRRVTIRLSKKRPRHVVTQPKRDKMSEPALKSDVIKDEVIPKNK</sequence>
<dbReference type="Proteomes" id="UP000242502">
    <property type="component" value="Unassembled WGS sequence"/>
</dbReference>
<dbReference type="STRING" id="62101.AB835_04905"/>
<dbReference type="InterPro" id="IPR036737">
    <property type="entry name" value="OmpA-like_sf"/>
</dbReference>
<gene>
    <name evidence="4" type="ORF">AB835_04905</name>
</gene>
<organism evidence="4 5">
    <name type="scientific">Candidatus Endobugula sertula</name>
    <name type="common">Bugula neritina bacterial symbiont</name>
    <dbReference type="NCBI Taxonomy" id="62101"/>
    <lineage>
        <taxon>Bacteria</taxon>
        <taxon>Pseudomonadati</taxon>
        <taxon>Pseudomonadota</taxon>
        <taxon>Gammaproteobacteria</taxon>
        <taxon>Cellvibrionales</taxon>
        <taxon>Cellvibrionaceae</taxon>
        <taxon>Candidatus Endobugula</taxon>
    </lineage>
</organism>
<evidence type="ECO:0000256" key="2">
    <source>
        <dbReference type="SAM" id="MobiDB-lite"/>
    </source>
</evidence>
<dbReference type="PRINTS" id="PR01023">
    <property type="entry name" value="NAFLGMOTY"/>
</dbReference>
<dbReference type="Gene3D" id="3.30.1330.60">
    <property type="entry name" value="OmpA-like domain"/>
    <property type="match status" value="1"/>
</dbReference>
<evidence type="ECO:0000313" key="4">
    <source>
        <dbReference type="EMBL" id="ODS24219.1"/>
    </source>
</evidence>
<dbReference type="InterPro" id="IPR041544">
    <property type="entry name" value="MotY_N"/>
</dbReference>
<dbReference type="Gene3D" id="2.60.40.2540">
    <property type="match status" value="1"/>
</dbReference>
<dbReference type="PANTHER" id="PTHR30329:SF17">
    <property type="entry name" value="LIPOPROTEIN YFIB-RELATED"/>
    <property type="match status" value="1"/>
</dbReference>
<evidence type="ECO:0000313" key="5">
    <source>
        <dbReference type="Proteomes" id="UP000242502"/>
    </source>
</evidence>
<evidence type="ECO:0000259" key="3">
    <source>
        <dbReference type="PROSITE" id="PS51123"/>
    </source>
</evidence>
<dbReference type="PROSITE" id="PS51123">
    <property type="entry name" value="OMPA_2"/>
    <property type="match status" value="1"/>
</dbReference>
<dbReference type="AlphaFoldDB" id="A0A1D2QRK5"/>
<dbReference type="Pfam" id="PF00691">
    <property type="entry name" value="OmpA"/>
    <property type="match status" value="1"/>
</dbReference>
<comment type="caution">
    <text evidence="4">The sequence shown here is derived from an EMBL/GenBank/DDBJ whole genome shotgun (WGS) entry which is preliminary data.</text>
</comment>
<dbReference type="EMBL" id="MDLC01000012">
    <property type="protein sequence ID" value="ODS24219.1"/>
    <property type="molecule type" value="Genomic_DNA"/>
</dbReference>
<dbReference type="PANTHER" id="PTHR30329">
    <property type="entry name" value="STATOR ELEMENT OF FLAGELLAR MOTOR COMPLEX"/>
    <property type="match status" value="1"/>
</dbReference>
<feature type="region of interest" description="Disordered" evidence="2">
    <location>
        <begin position="302"/>
        <end position="335"/>
    </location>
</feature>
<accession>A0A1D2QRK5</accession>
<reference evidence="4 5" key="1">
    <citation type="journal article" date="2016" name="Appl. Environ. Microbiol.">
        <title>Lack of Overt Genome Reduction in the Bryostatin-Producing Bryozoan Symbiont "Candidatus Endobugula sertula".</title>
        <authorList>
            <person name="Miller I.J."/>
            <person name="Vanee N."/>
            <person name="Fong S.S."/>
            <person name="Lim-Fong G.E."/>
            <person name="Kwan J.C."/>
        </authorList>
    </citation>
    <scope>NUCLEOTIDE SEQUENCE [LARGE SCALE GENOMIC DNA]</scope>
    <source>
        <strain evidence="4">AB1-4</strain>
    </source>
</reference>
<dbReference type="InterPro" id="IPR050330">
    <property type="entry name" value="Bact_OuterMem_StrucFunc"/>
</dbReference>
<evidence type="ECO:0000256" key="1">
    <source>
        <dbReference type="PROSITE-ProRule" id="PRU00473"/>
    </source>
</evidence>
<protein>
    <recommendedName>
        <fullName evidence="3">OmpA-like domain-containing protein</fullName>
    </recommendedName>
</protein>
<dbReference type="CDD" id="cd07185">
    <property type="entry name" value="OmpA_C-like"/>
    <property type="match status" value="1"/>
</dbReference>
<proteinExistence type="predicted"/>
<feature type="domain" description="OmpA-like" evidence="3">
    <location>
        <begin position="186"/>
        <end position="303"/>
    </location>
</feature>
<dbReference type="SUPFAM" id="SSF103088">
    <property type="entry name" value="OmpA-like"/>
    <property type="match status" value="1"/>
</dbReference>
<keyword evidence="1" id="KW-0472">Membrane</keyword>
<dbReference type="Pfam" id="PF18393">
    <property type="entry name" value="MotY_N"/>
    <property type="match status" value="1"/>
</dbReference>
<dbReference type="InterPro" id="IPR006665">
    <property type="entry name" value="OmpA-like"/>
</dbReference>
<name>A0A1D2QRK5_9GAMM</name>
<dbReference type="GO" id="GO:0016020">
    <property type="term" value="C:membrane"/>
    <property type="evidence" value="ECO:0007669"/>
    <property type="project" value="UniProtKB-UniRule"/>
</dbReference>